<dbReference type="SUPFAM" id="SSF53850">
    <property type="entry name" value="Periplasmic binding protein-like II"/>
    <property type="match status" value="1"/>
</dbReference>
<dbReference type="Gene3D" id="3.40.190.290">
    <property type="match status" value="1"/>
</dbReference>
<feature type="domain" description="HTH lysR-type" evidence="5">
    <location>
        <begin position="1"/>
        <end position="59"/>
    </location>
</feature>
<keyword evidence="7" id="KW-1185">Reference proteome</keyword>
<keyword evidence="4" id="KW-0804">Transcription</keyword>
<dbReference type="InterPro" id="IPR005119">
    <property type="entry name" value="LysR_subst-bd"/>
</dbReference>
<dbReference type="PRINTS" id="PR00039">
    <property type="entry name" value="HTHLYSR"/>
</dbReference>
<dbReference type="InterPro" id="IPR036388">
    <property type="entry name" value="WH-like_DNA-bd_sf"/>
</dbReference>
<dbReference type="PROSITE" id="PS50931">
    <property type="entry name" value="HTH_LYSR"/>
    <property type="match status" value="1"/>
</dbReference>
<evidence type="ECO:0000313" key="7">
    <source>
        <dbReference type="Proteomes" id="UP001301442"/>
    </source>
</evidence>
<evidence type="ECO:0000256" key="3">
    <source>
        <dbReference type="ARBA" id="ARBA00023125"/>
    </source>
</evidence>
<keyword evidence="3" id="KW-0238">DNA-binding</keyword>
<sequence>MSSVADLSFFALVVEANSFNKAAKVAGLSTPALSKKISKLESELGVQLLHRTTRRLSLTEAGETLYQHAATINKQVTEAIGSVSHYSEQLSGNIKISVPTISGELFLAECIAEFCQQYPEINIDVRLENEFVDLVKEGLDLAVRTGILEDSSLIAKPLIESHWVVCCAPKYIKQHGQPDTVADLVNHNCLAYTYQAKGANDWRFSHNGKAESVKVSGTFATNNSQALRKAALAGYGIAYVPRCSVYEDIEKGDLSVLLSGYQARSLGVYAVYPYTRYLPTKIRLLIEHIKQGYEQRQHYF</sequence>
<dbReference type="SUPFAM" id="SSF46785">
    <property type="entry name" value="Winged helix' DNA-binding domain"/>
    <property type="match status" value="1"/>
</dbReference>
<gene>
    <name evidence="6" type="ORF">RI844_02460</name>
</gene>
<dbReference type="PANTHER" id="PTHR30537">
    <property type="entry name" value="HTH-TYPE TRANSCRIPTIONAL REGULATOR"/>
    <property type="match status" value="1"/>
</dbReference>
<keyword evidence="2" id="KW-0805">Transcription regulation</keyword>
<dbReference type="InterPro" id="IPR036390">
    <property type="entry name" value="WH_DNA-bd_sf"/>
</dbReference>
<organism evidence="6 7">
    <name type="scientific">Thalassotalea fonticola</name>
    <dbReference type="NCBI Taxonomy" id="3065649"/>
    <lineage>
        <taxon>Bacteria</taxon>
        <taxon>Pseudomonadati</taxon>
        <taxon>Pseudomonadota</taxon>
        <taxon>Gammaproteobacteria</taxon>
        <taxon>Alteromonadales</taxon>
        <taxon>Colwelliaceae</taxon>
        <taxon>Thalassotalea</taxon>
    </lineage>
</organism>
<protein>
    <submittedName>
        <fullName evidence="6">LysR family transcriptional regulator</fullName>
    </submittedName>
</protein>
<evidence type="ECO:0000256" key="2">
    <source>
        <dbReference type="ARBA" id="ARBA00023015"/>
    </source>
</evidence>
<name>A0ABZ0GQQ2_9GAMM</name>
<accession>A0ABZ0GQQ2</accession>
<dbReference type="Gene3D" id="1.10.10.10">
    <property type="entry name" value="Winged helix-like DNA-binding domain superfamily/Winged helix DNA-binding domain"/>
    <property type="match status" value="1"/>
</dbReference>
<dbReference type="Pfam" id="PF00126">
    <property type="entry name" value="HTH_1"/>
    <property type="match status" value="1"/>
</dbReference>
<evidence type="ECO:0000313" key="6">
    <source>
        <dbReference type="EMBL" id="WOH38116.1"/>
    </source>
</evidence>
<evidence type="ECO:0000259" key="5">
    <source>
        <dbReference type="PROSITE" id="PS50931"/>
    </source>
</evidence>
<dbReference type="InterPro" id="IPR058163">
    <property type="entry name" value="LysR-type_TF_proteobact-type"/>
</dbReference>
<dbReference type="Pfam" id="PF03466">
    <property type="entry name" value="LysR_substrate"/>
    <property type="match status" value="1"/>
</dbReference>
<dbReference type="Proteomes" id="UP001301442">
    <property type="component" value="Chromosome"/>
</dbReference>
<evidence type="ECO:0000256" key="4">
    <source>
        <dbReference type="ARBA" id="ARBA00023163"/>
    </source>
</evidence>
<dbReference type="CDD" id="cd08422">
    <property type="entry name" value="PBP2_CrgA_like"/>
    <property type="match status" value="1"/>
</dbReference>
<proteinExistence type="inferred from homology"/>
<dbReference type="InterPro" id="IPR000847">
    <property type="entry name" value="LysR_HTH_N"/>
</dbReference>
<reference evidence="6 7" key="1">
    <citation type="submission" date="2023-09" db="EMBL/GenBank/DDBJ databases">
        <authorList>
            <person name="Qi X."/>
        </authorList>
    </citation>
    <scope>NUCLEOTIDE SEQUENCE [LARGE SCALE GENOMIC DNA]</scope>
    <source>
        <strain evidence="6 7">S1-1</strain>
    </source>
</reference>
<dbReference type="RefSeq" id="WP_348396889.1">
    <property type="nucleotide sequence ID" value="NZ_CP136600.1"/>
</dbReference>
<dbReference type="EMBL" id="CP136600">
    <property type="protein sequence ID" value="WOH38116.1"/>
    <property type="molecule type" value="Genomic_DNA"/>
</dbReference>
<comment type="similarity">
    <text evidence="1">Belongs to the LysR transcriptional regulatory family.</text>
</comment>
<evidence type="ECO:0000256" key="1">
    <source>
        <dbReference type="ARBA" id="ARBA00009437"/>
    </source>
</evidence>
<dbReference type="PANTHER" id="PTHR30537:SF5">
    <property type="entry name" value="HTH-TYPE TRANSCRIPTIONAL ACTIVATOR TTDR-RELATED"/>
    <property type="match status" value="1"/>
</dbReference>